<dbReference type="EMBL" id="CAFBLP010000001">
    <property type="protein sequence ID" value="CAB4857760.1"/>
    <property type="molecule type" value="Genomic_DNA"/>
</dbReference>
<dbReference type="Pfam" id="PF01593">
    <property type="entry name" value="Amino_oxidase"/>
    <property type="match status" value="1"/>
</dbReference>
<dbReference type="InterPro" id="IPR036188">
    <property type="entry name" value="FAD/NAD-bd_sf"/>
</dbReference>
<sequence length="318" mass="33445">MRVVVVGAGLAGLTAARQLADAGHQVTVFDKGRSPGGRLATRRIGTGRFDHGAQFFTVRSDRFAALVAPHIETGLVFEWCRGFSAEADGYPRYAVRGGMNAWAKVLARGLDVRCSSLVFAIRRGSAASGAAWDVALDDGSSVAADALVVTCPLPQSYSLLVSAEVTLPEELLRTEYDRTVALLLSLDRSPAVAEPGGLNNPTDRLSFVADNQRKGISDAPALTVHANAAWSEEHWDDAPAVAIEALLTAAGEYIGDALVLEAQLKKWRFATPRTLWPEPCWTAANTTGPLVLAGDAFAGPRIEGAVLSGLAAAAALLG</sequence>
<dbReference type="AlphaFoldDB" id="A0A6J7CIZ1"/>
<gene>
    <name evidence="2" type="ORF">UFOPK3376_00078</name>
</gene>
<evidence type="ECO:0000259" key="1">
    <source>
        <dbReference type="Pfam" id="PF01593"/>
    </source>
</evidence>
<dbReference type="PANTHER" id="PTHR16128:SF5">
    <property type="entry name" value="FAD_NAD(P)-BINDING OXIDOREDUCTASE FAMILY PROTEIN"/>
    <property type="match status" value="1"/>
</dbReference>
<organism evidence="2">
    <name type="scientific">freshwater metagenome</name>
    <dbReference type="NCBI Taxonomy" id="449393"/>
    <lineage>
        <taxon>unclassified sequences</taxon>
        <taxon>metagenomes</taxon>
        <taxon>ecological metagenomes</taxon>
    </lineage>
</organism>
<dbReference type="InterPro" id="IPR002937">
    <property type="entry name" value="Amino_oxidase"/>
</dbReference>
<dbReference type="SUPFAM" id="SSF51905">
    <property type="entry name" value="FAD/NAD(P)-binding domain"/>
    <property type="match status" value="1"/>
</dbReference>
<dbReference type="GO" id="GO:0016491">
    <property type="term" value="F:oxidoreductase activity"/>
    <property type="evidence" value="ECO:0007669"/>
    <property type="project" value="InterPro"/>
</dbReference>
<dbReference type="Gene3D" id="3.90.660.10">
    <property type="match status" value="1"/>
</dbReference>
<evidence type="ECO:0000313" key="2">
    <source>
        <dbReference type="EMBL" id="CAB4857760.1"/>
    </source>
</evidence>
<dbReference type="PANTHER" id="PTHR16128">
    <property type="entry name" value="FAD/NAD(P)-BINDING OXIDOREDUCTASE FAMILY PROTEIN"/>
    <property type="match status" value="1"/>
</dbReference>
<dbReference type="Gene3D" id="3.50.50.60">
    <property type="entry name" value="FAD/NAD(P)-binding domain"/>
    <property type="match status" value="1"/>
</dbReference>
<proteinExistence type="predicted"/>
<protein>
    <submittedName>
        <fullName evidence="2">Unannotated protein</fullName>
    </submittedName>
</protein>
<accession>A0A6J7CIZ1</accession>
<reference evidence="2" key="1">
    <citation type="submission" date="2020-05" db="EMBL/GenBank/DDBJ databases">
        <authorList>
            <person name="Chiriac C."/>
            <person name="Salcher M."/>
            <person name="Ghai R."/>
            <person name="Kavagutti S V."/>
        </authorList>
    </citation>
    <scope>NUCLEOTIDE SEQUENCE</scope>
</reference>
<dbReference type="Pfam" id="PF13450">
    <property type="entry name" value="NAD_binding_8"/>
    <property type="match status" value="1"/>
</dbReference>
<name>A0A6J7CIZ1_9ZZZZ</name>
<dbReference type="PRINTS" id="PR00419">
    <property type="entry name" value="ADXRDTASE"/>
</dbReference>
<feature type="domain" description="Amine oxidase" evidence="1">
    <location>
        <begin position="93"/>
        <end position="317"/>
    </location>
</feature>